<dbReference type="PIRSF" id="PIRSF000484">
    <property type="entry name" value="NAPRT"/>
    <property type="match status" value="1"/>
</dbReference>
<protein>
    <recommendedName>
        <fullName evidence="3 7">Nicotinate phosphoribosyltransferase</fullName>
        <shortName evidence="7">NAPRTase</shortName>
        <ecNumber evidence="3 7">6.3.4.21</ecNumber>
    </recommendedName>
</protein>
<proteinExistence type="inferred from homology"/>
<keyword evidence="6 7" id="KW-0662">Pyridine nucleotide biosynthesis</keyword>
<organism evidence="11 12">
    <name type="scientific">Thorsellia anophelis DSM 18579</name>
    <dbReference type="NCBI Taxonomy" id="1123402"/>
    <lineage>
        <taxon>Bacteria</taxon>
        <taxon>Pseudomonadati</taxon>
        <taxon>Pseudomonadota</taxon>
        <taxon>Gammaproteobacteria</taxon>
        <taxon>Enterobacterales</taxon>
        <taxon>Thorselliaceae</taxon>
        <taxon>Thorsellia</taxon>
    </lineage>
</organism>
<evidence type="ECO:0000256" key="4">
    <source>
        <dbReference type="ARBA" id="ARBA00022553"/>
    </source>
</evidence>
<feature type="modified residue" description="Phosphohistidine; by autocatalysis" evidence="7">
    <location>
        <position position="227"/>
    </location>
</feature>
<keyword evidence="11" id="KW-0808">Transferase</keyword>
<dbReference type="RefSeq" id="WP_093321428.1">
    <property type="nucleotide sequence ID" value="NZ_FOHV01000027.1"/>
</dbReference>
<comment type="function">
    <text evidence="7 8">Catalyzes the synthesis of beta-nicotinate D-ribonucleotide from nicotinate and 5-phospho-D-ribose 1-phosphate at the expense of ATP.</text>
</comment>
<comment type="similarity">
    <text evidence="2 7 8">Belongs to the NAPRTase family.</text>
</comment>
<dbReference type="InterPro" id="IPR036068">
    <property type="entry name" value="Nicotinate_pribotase-like_C"/>
</dbReference>
<dbReference type="Pfam" id="PF04095">
    <property type="entry name" value="NAPRTase"/>
    <property type="match status" value="1"/>
</dbReference>
<comment type="catalytic activity">
    <reaction evidence="7 8">
        <text>5-phospho-alpha-D-ribose 1-diphosphate + nicotinate + ATP + H2O = nicotinate beta-D-ribonucleotide + ADP + phosphate + diphosphate</text>
        <dbReference type="Rhea" id="RHEA:36163"/>
        <dbReference type="ChEBI" id="CHEBI:15377"/>
        <dbReference type="ChEBI" id="CHEBI:30616"/>
        <dbReference type="ChEBI" id="CHEBI:32544"/>
        <dbReference type="ChEBI" id="CHEBI:33019"/>
        <dbReference type="ChEBI" id="CHEBI:43474"/>
        <dbReference type="ChEBI" id="CHEBI:57502"/>
        <dbReference type="ChEBI" id="CHEBI:58017"/>
        <dbReference type="ChEBI" id="CHEBI:456216"/>
        <dbReference type="EC" id="6.3.4.21"/>
    </reaction>
</comment>
<gene>
    <name evidence="7" type="primary">pncB</name>
    <name evidence="11" type="ORF">SAMN02583745_02391</name>
</gene>
<evidence type="ECO:0000256" key="8">
    <source>
        <dbReference type="RuleBase" id="RU003838"/>
    </source>
</evidence>
<dbReference type="Pfam" id="PF17767">
    <property type="entry name" value="NAPRTase_N"/>
    <property type="match status" value="1"/>
</dbReference>
<dbReference type="InterPro" id="IPR006406">
    <property type="entry name" value="Nic_PRibTrfase"/>
</dbReference>
<dbReference type="EC" id="6.3.4.21" evidence="3 7"/>
<evidence type="ECO:0000259" key="10">
    <source>
        <dbReference type="Pfam" id="PF17767"/>
    </source>
</evidence>
<name>A0A1I0EHP9_9GAMM</name>
<dbReference type="PANTHER" id="PTHR11098:SF1">
    <property type="entry name" value="NICOTINATE PHOSPHORIBOSYLTRANSFERASE"/>
    <property type="match status" value="1"/>
</dbReference>
<evidence type="ECO:0000256" key="6">
    <source>
        <dbReference type="ARBA" id="ARBA00022642"/>
    </source>
</evidence>
<keyword evidence="5 7" id="KW-0436">Ligase</keyword>
<dbReference type="InterPro" id="IPR041525">
    <property type="entry name" value="N/Namide_PRibTrfase"/>
</dbReference>
<dbReference type="NCBIfam" id="NF003704">
    <property type="entry name" value="PRK05321.1"/>
    <property type="match status" value="1"/>
</dbReference>
<dbReference type="STRING" id="1123402.SAMN02583745_02391"/>
<dbReference type="UniPathway" id="UPA00253">
    <property type="reaction ID" value="UER00457"/>
</dbReference>
<dbReference type="InterPro" id="IPR040727">
    <property type="entry name" value="NAPRTase_N"/>
</dbReference>
<comment type="pathway">
    <text evidence="1 7 8">Cofactor biosynthesis; NAD(+) biosynthesis; nicotinate D-ribonucleotide from nicotinate: step 1/1.</text>
</comment>
<dbReference type="GO" id="GO:0034355">
    <property type="term" value="P:NAD+ biosynthetic process via the salvage pathway"/>
    <property type="evidence" value="ECO:0007669"/>
    <property type="project" value="TreeGrafter"/>
</dbReference>
<keyword evidence="12" id="KW-1185">Reference proteome</keyword>
<evidence type="ECO:0000256" key="1">
    <source>
        <dbReference type="ARBA" id="ARBA00004952"/>
    </source>
</evidence>
<dbReference type="Gene3D" id="3.20.140.10">
    <property type="entry name" value="nicotinate phosphoribosyltransferase"/>
    <property type="match status" value="1"/>
</dbReference>
<evidence type="ECO:0000256" key="2">
    <source>
        <dbReference type="ARBA" id="ARBA00010897"/>
    </source>
</evidence>
<dbReference type="Proteomes" id="UP000242642">
    <property type="component" value="Unassembled WGS sequence"/>
</dbReference>
<dbReference type="OrthoDB" id="9771406at2"/>
<accession>A0A1I0EHP9</accession>
<dbReference type="SUPFAM" id="SSF51690">
    <property type="entry name" value="Nicotinate/Quinolinate PRTase C-terminal domain-like"/>
    <property type="match status" value="1"/>
</dbReference>
<dbReference type="GO" id="GO:0005829">
    <property type="term" value="C:cytosol"/>
    <property type="evidence" value="ECO:0007669"/>
    <property type="project" value="TreeGrafter"/>
</dbReference>
<evidence type="ECO:0000259" key="9">
    <source>
        <dbReference type="Pfam" id="PF04095"/>
    </source>
</evidence>
<dbReference type="AlphaFoldDB" id="A0A1I0EHP9"/>
<reference evidence="12" key="1">
    <citation type="submission" date="2016-10" db="EMBL/GenBank/DDBJ databases">
        <authorList>
            <person name="Varghese N."/>
            <person name="Submissions S."/>
        </authorList>
    </citation>
    <scope>NUCLEOTIDE SEQUENCE [LARGE SCALE GENOMIC DNA]</scope>
    <source>
        <strain evidence="12">DSM 18579</strain>
    </source>
</reference>
<dbReference type="HAMAP" id="MF_00570">
    <property type="entry name" value="NAPRTase"/>
    <property type="match status" value="1"/>
</dbReference>
<dbReference type="GO" id="GO:0004516">
    <property type="term" value="F:nicotinate phosphoribosyltransferase activity"/>
    <property type="evidence" value="ECO:0007669"/>
    <property type="project" value="UniProtKB-UniRule"/>
</dbReference>
<dbReference type="EMBL" id="FOHV01000027">
    <property type="protein sequence ID" value="SET44869.1"/>
    <property type="molecule type" value="Genomic_DNA"/>
</dbReference>
<feature type="domain" description="Nicotinate/nicotinamide phosphoribosyltransferase" evidence="9">
    <location>
        <begin position="171"/>
        <end position="400"/>
    </location>
</feature>
<dbReference type="InterPro" id="IPR007229">
    <property type="entry name" value="Nic_PRibTrfase-Fam"/>
</dbReference>
<evidence type="ECO:0000313" key="11">
    <source>
        <dbReference type="EMBL" id="SET44869.1"/>
    </source>
</evidence>
<feature type="domain" description="Nicotinate phosphoribosyltransferase N-terminal" evidence="10">
    <location>
        <begin position="9"/>
        <end position="126"/>
    </location>
</feature>
<sequence>MKAIIHSLIDTDAYKLYMQQAVFELYPTCEITAEFRCRNSENLGDYVQSIKQQIDGMSCIQLTDDEYLFLKSLNLFSDRYLNWLKDYRFNPDQVIVSNHSGKLNIQIKGLWQETILWEVPLLAIISEVAHKAKQIKTNEEMVDAAVIQLKNNLELFKEKATQLKIDLTQYRLIEFGTRRRYSYAVQSEIIKTLKQHSLNVAEHFFSGTSNLHFAHLYQLKPIGTQAHEWFQAHQQLAPNLQVSQRFALSQWLTVYPTQLPIALTDCINMDAFLRDFTLEFASKFKGLRHDSGDPIIWGEKALAHYRKLGLTTHDKSLVFSDNLDLLKSLTIYEHFQGQIQTSFGIGTRLTCDIPGIKPHNIVIKLTSCNGKPVAKISDEPGKIICTDKKFISELANAFNIQV</sequence>
<dbReference type="NCBIfam" id="TIGR01514">
    <property type="entry name" value="NAPRTase"/>
    <property type="match status" value="1"/>
</dbReference>
<keyword evidence="4 7" id="KW-0597">Phosphoprotein</keyword>
<evidence type="ECO:0000256" key="3">
    <source>
        <dbReference type="ARBA" id="ARBA00013236"/>
    </source>
</evidence>
<dbReference type="GO" id="GO:0016757">
    <property type="term" value="F:glycosyltransferase activity"/>
    <property type="evidence" value="ECO:0007669"/>
    <property type="project" value="UniProtKB-KW"/>
</dbReference>
<keyword evidence="11" id="KW-0328">Glycosyltransferase</keyword>
<dbReference type="PANTHER" id="PTHR11098">
    <property type="entry name" value="NICOTINATE PHOSPHORIBOSYLTRANSFERASE"/>
    <property type="match status" value="1"/>
</dbReference>
<comment type="PTM">
    <text evidence="7 8">Transiently phosphorylated on a His residue during the reaction cycle. Phosphorylation strongly increases the affinity for substrates and increases the rate of nicotinate D-ribonucleotide production. Dephosphorylation regenerates the low-affinity form of the enzyme, leading to product release.</text>
</comment>
<evidence type="ECO:0000313" key="12">
    <source>
        <dbReference type="Proteomes" id="UP000242642"/>
    </source>
</evidence>
<evidence type="ECO:0000256" key="5">
    <source>
        <dbReference type="ARBA" id="ARBA00022598"/>
    </source>
</evidence>
<evidence type="ECO:0000256" key="7">
    <source>
        <dbReference type="HAMAP-Rule" id="MF_00570"/>
    </source>
</evidence>
<dbReference type="SUPFAM" id="SSF54675">
    <property type="entry name" value="Nicotinate/Quinolinate PRTase N-terminal domain-like"/>
    <property type="match status" value="1"/>
</dbReference>